<dbReference type="InterPro" id="IPR025646">
    <property type="entry name" value="DUF4350"/>
</dbReference>
<proteinExistence type="predicted"/>
<dbReference type="RefSeq" id="WP_186405513.1">
    <property type="nucleotide sequence ID" value="NZ_FLQX01000009.1"/>
</dbReference>
<evidence type="ECO:0000313" key="3">
    <source>
        <dbReference type="Proteomes" id="UP000199169"/>
    </source>
</evidence>
<dbReference type="EMBL" id="FLQX01000009">
    <property type="protein sequence ID" value="SBT03553.1"/>
    <property type="molecule type" value="Genomic_DNA"/>
</dbReference>
<dbReference type="STRING" id="1860102.ACCAA_1060015"/>
<evidence type="ECO:0000313" key="2">
    <source>
        <dbReference type="EMBL" id="SBT03553.1"/>
    </source>
</evidence>
<keyword evidence="3" id="KW-1185">Reference proteome</keyword>
<sequence>MTRRVAWTSVLVLAALTLLAVWLMIDVERVPVHSREPPQSEARRNPWLALERFTAHMGGHLTRASDARILDRLPAGGTLFLDRQRAHLLPAERLRRLIAWVEDGGYLIAVAELPGVADPLLDSLGVRRTEPSPSAPEDMPRVVQVTLPGAARPLALEASWSVLKAGERQPAWTASQSGRGEQWLHFGIGRGQITVATALDDHLSNRHIGERDHAELYWSLLSRYDRSPQPQVLLLSRLQMPTLLEWIWANARAACIAAAVLLGLWLWRIVPRFGSTLPDAPPVRRELREHLAAVGRYQWRSGALAALLLPAREHFRSRLALRQPMIAVLPAAAQAAALAALCQRPAVRIAAALDGAAETPHAFTDTLRMLRNLEGDL</sequence>
<organism evidence="2 3">
    <name type="scientific">Candidatus Accumulibacter aalborgensis</name>
    <dbReference type="NCBI Taxonomy" id="1860102"/>
    <lineage>
        <taxon>Bacteria</taxon>
        <taxon>Pseudomonadati</taxon>
        <taxon>Pseudomonadota</taxon>
        <taxon>Betaproteobacteria</taxon>
        <taxon>Candidatus Accumulibacter</taxon>
    </lineage>
</organism>
<evidence type="ECO:0000259" key="1">
    <source>
        <dbReference type="Pfam" id="PF14258"/>
    </source>
</evidence>
<reference evidence="3" key="1">
    <citation type="submission" date="2016-06" db="EMBL/GenBank/DDBJ databases">
        <authorList>
            <person name="McIlroy S.J."/>
            <person name="Karst S.M."/>
            <person name="Albertsen M."/>
        </authorList>
    </citation>
    <scope>NUCLEOTIDE SEQUENCE [LARGE SCALE GENOMIC DNA]</scope>
</reference>
<name>A0A1A8XHY6_9PROT</name>
<accession>A0A1A8XHY6</accession>
<protein>
    <recommendedName>
        <fullName evidence="1">DUF4350 domain-containing protein</fullName>
    </recommendedName>
</protein>
<dbReference type="AlphaFoldDB" id="A0A1A8XHY6"/>
<feature type="domain" description="DUF4350" evidence="1">
    <location>
        <begin position="41"/>
        <end position="221"/>
    </location>
</feature>
<dbReference type="Proteomes" id="UP000199169">
    <property type="component" value="Unassembled WGS sequence"/>
</dbReference>
<gene>
    <name evidence="2" type="ORF">ACCAA_1060015</name>
</gene>
<dbReference type="Pfam" id="PF14258">
    <property type="entry name" value="DUF4350"/>
    <property type="match status" value="1"/>
</dbReference>